<feature type="region of interest" description="Disordered" evidence="1">
    <location>
        <begin position="176"/>
        <end position="216"/>
    </location>
</feature>
<feature type="compositionally biased region" description="Low complexity" evidence="1">
    <location>
        <begin position="885"/>
        <end position="934"/>
    </location>
</feature>
<evidence type="ECO:0000256" key="1">
    <source>
        <dbReference type="SAM" id="MobiDB-lite"/>
    </source>
</evidence>
<dbReference type="Gene3D" id="3.30.70.1070">
    <property type="entry name" value="Sporulation related repeat"/>
    <property type="match status" value="1"/>
</dbReference>
<accession>A0A1C1YZG2</accession>
<feature type="compositionally biased region" description="Acidic residues" evidence="1">
    <location>
        <begin position="480"/>
        <end position="501"/>
    </location>
</feature>
<evidence type="ECO:0000259" key="2">
    <source>
        <dbReference type="PROSITE" id="PS51724"/>
    </source>
</evidence>
<dbReference type="InterPro" id="IPR036680">
    <property type="entry name" value="SPOR-like_sf"/>
</dbReference>
<feature type="region of interest" description="Disordered" evidence="1">
    <location>
        <begin position="245"/>
        <end position="324"/>
    </location>
</feature>
<organism evidence="3 4">
    <name type="scientific">Hoeflea olei</name>
    <dbReference type="NCBI Taxonomy" id="1480615"/>
    <lineage>
        <taxon>Bacteria</taxon>
        <taxon>Pseudomonadati</taxon>
        <taxon>Pseudomonadota</taxon>
        <taxon>Alphaproteobacteria</taxon>
        <taxon>Hyphomicrobiales</taxon>
        <taxon>Rhizobiaceae</taxon>
        <taxon>Hoeflea</taxon>
    </lineage>
</organism>
<dbReference type="PROSITE" id="PS51724">
    <property type="entry name" value="SPOR"/>
    <property type="match status" value="1"/>
</dbReference>
<dbReference type="STRING" id="1480615.AWJ14_21050"/>
<name>A0A1C1YZG2_9HYPH</name>
<proteinExistence type="predicted"/>
<feature type="compositionally biased region" description="Acidic residues" evidence="1">
    <location>
        <begin position="392"/>
        <end position="406"/>
    </location>
</feature>
<dbReference type="InterPro" id="IPR007730">
    <property type="entry name" value="SPOR-like_dom"/>
</dbReference>
<evidence type="ECO:0000313" key="4">
    <source>
        <dbReference type="Proteomes" id="UP000094795"/>
    </source>
</evidence>
<feature type="domain" description="SPOR" evidence="2">
    <location>
        <begin position="1002"/>
        <end position="1085"/>
    </location>
</feature>
<feature type="region of interest" description="Disordered" evidence="1">
    <location>
        <begin position="365"/>
        <end position="384"/>
    </location>
</feature>
<feature type="compositionally biased region" description="Acidic residues" evidence="1">
    <location>
        <begin position="276"/>
        <end position="295"/>
    </location>
</feature>
<reference evidence="3 4" key="1">
    <citation type="submission" date="2015-12" db="EMBL/GenBank/DDBJ databases">
        <authorList>
            <person name="Shamseldin A."/>
            <person name="Moawad H."/>
            <person name="Abd El-Rahim W.M."/>
            <person name="Sadowsky M.J."/>
        </authorList>
    </citation>
    <scope>NUCLEOTIDE SEQUENCE [LARGE SCALE GENOMIC DNA]</scope>
    <source>
        <strain evidence="3 4">JC234</strain>
    </source>
</reference>
<dbReference type="GO" id="GO:0042834">
    <property type="term" value="F:peptidoglycan binding"/>
    <property type="evidence" value="ECO:0007669"/>
    <property type="project" value="InterPro"/>
</dbReference>
<comment type="caution">
    <text evidence="3">The sequence shown here is derived from an EMBL/GenBank/DDBJ whole genome shotgun (WGS) entry which is preliminary data.</text>
</comment>
<evidence type="ECO:0000313" key="3">
    <source>
        <dbReference type="EMBL" id="OCW58867.1"/>
    </source>
</evidence>
<sequence length="1085" mass="112404">MRELDVPQFPDADEADLRDAGEQDAWLGQDAPAEAVAVEDDAADLADFDFSDAVLRDEDLREENLDPTDSGDVDGRGAAVAEPAWAPSAEEDLAGNWTVDEAGDEAEWDFSDELTADVLARAIEEEDVLERAIEDEATEPSDLPAPLDDVFAAEEPDNVFAAEEPIERTEYAAAPVVDEDQPAPEWEAYDPGLPAGADAPQEAATWPADPAATDGFAAPVQDHAVDDDVLADMFRFDLPGRDAQQLTAASVAQPAGQDPEDTGFAADALPQPEPEQAFEWEADAEPMPDSDEAEPEAPVVADSWDVAHADEADTGPVQAAPEPAPAAAVDFEDFLSTELDDFEQSLAARGSEVAAGWDASAGVTAPQLDEAGAPDALADEIEASVFDDAAEELLADIGAEDGDADDFGNGAASDRSSAESWSVDDIEAGVGEEMQDELEDMVALPERTAAKADDADDLALDLALDLEDVLAEDAGVVAPDWDDTLPEPADADEVDASGEDEAAAHGGDAWLATAAAPVPAAVVRDEMSEAFLNLVPDPSPLPAADSAADPGKAGAADQEDWFGAFETSDTVSQSADDGFYFDPEQITEADVVVEPVADFGVPELVQDEPQPVEPDYDTDIEREFADIIEASDVSDPGPELASAAVYAETEEWAGAAAHGYEASSDYGSLEQELRSGHGVSDVAYQNAGSYRDDPVAYRVDPMEAASGGAGADRGISRGPLLAAVVAGVAVLAGLGAFGWSMLSGDDTSADGGPRIIRADKEPVKVLPENPGGVTVPNQDKAVYDRVAGRDSTASGQPALVNSAEEPVDVVQRTLDPEILPLEGRDDALGKSEERLAAGGDEAGTGVDASGAPVVSPRRVRTMIVKPDGSIVAREEPAPEPVTEVAAAQPATGETATQPAESAAAQEPAAAAETGDTATAEAAAPADTAQQPADGSDQSIAPVRVVQTQPVRAPVPESRPADQPVNVIGTVTQGGNVDNGQSQPAARPQPVEVASAPAAAAPAANPGGYYMQIASQPTEEGAQASWRTLSSRYSSVIGGMNVDIQRADIPGKGVFHRVRVAAGNRDEANALCARYKAAGGSCFVSR</sequence>
<dbReference type="Proteomes" id="UP000094795">
    <property type="component" value="Unassembled WGS sequence"/>
</dbReference>
<feature type="compositionally biased region" description="Low complexity" evidence="1">
    <location>
        <begin position="203"/>
        <end position="214"/>
    </location>
</feature>
<feature type="region of interest" description="Disordered" evidence="1">
    <location>
        <begin position="392"/>
        <end position="423"/>
    </location>
</feature>
<feature type="compositionally biased region" description="Polar residues" evidence="1">
    <location>
        <begin position="968"/>
        <end position="983"/>
    </location>
</feature>
<gene>
    <name evidence="3" type="ORF">AWJ14_21050</name>
</gene>
<feature type="region of interest" description="Disordered" evidence="1">
    <location>
        <begin position="56"/>
        <end position="76"/>
    </location>
</feature>
<dbReference type="SUPFAM" id="SSF110997">
    <property type="entry name" value="Sporulation related repeat"/>
    <property type="match status" value="1"/>
</dbReference>
<dbReference type="EMBL" id="LQZT01000003">
    <property type="protein sequence ID" value="OCW58867.1"/>
    <property type="molecule type" value="Genomic_DNA"/>
</dbReference>
<dbReference type="AlphaFoldDB" id="A0A1C1YZG2"/>
<dbReference type="Pfam" id="PF05036">
    <property type="entry name" value="SPOR"/>
    <property type="match status" value="1"/>
</dbReference>
<keyword evidence="4" id="KW-1185">Reference proteome</keyword>
<feature type="region of interest" description="Disordered" evidence="1">
    <location>
        <begin position="477"/>
        <end position="504"/>
    </location>
</feature>
<feature type="region of interest" description="Disordered" evidence="1">
    <location>
        <begin position="951"/>
        <end position="1000"/>
    </location>
</feature>
<feature type="region of interest" description="Disordered" evidence="1">
    <location>
        <begin position="885"/>
        <end position="939"/>
    </location>
</feature>
<protein>
    <recommendedName>
        <fullName evidence="2">SPOR domain-containing protein</fullName>
    </recommendedName>
</protein>
<feature type="region of interest" description="Disordered" evidence="1">
    <location>
        <begin position="1"/>
        <end position="29"/>
    </location>
</feature>